<keyword evidence="4" id="KW-0677">Repeat</keyword>
<organism evidence="8 9">
    <name type="scientific">Cylindrotheca closterium</name>
    <dbReference type="NCBI Taxonomy" id="2856"/>
    <lineage>
        <taxon>Eukaryota</taxon>
        <taxon>Sar</taxon>
        <taxon>Stramenopiles</taxon>
        <taxon>Ochrophyta</taxon>
        <taxon>Bacillariophyta</taxon>
        <taxon>Bacillariophyceae</taxon>
        <taxon>Bacillariophycidae</taxon>
        <taxon>Bacillariales</taxon>
        <taxon>Bacillariaceae</taxon>
        <taxon>Cylindrotheca</taxon>
    </lineage>
</organism>
<feature type="compositionally biased region" description="Basic residues" evidence="7">
    <location>
        <begin position="83"/>
        <end position="100"/>
    </location>
</feature>
<dbReference type="Gene3D" id="2.60.120.260">
    <property type="entry name" value="Galactose-binding domain-like"/>
    <property type="match status" value="1"/>
</dbReference>
<dbReference type="SUPFAM" id="SSF49785">
    <property type="entry name" value="Galactose-binding domain-like"/>
    <property type="match status" value="1"/>
</dbReference>
<feature type="region of interest" description="Disordered" evidence="7">
    <location>
        <begin position="896"/>
        <end position="925"/>
    </location>
</feature>
<feature type="region of interest" description="Disordered" evidence="7">
    <location>
        <begin position="296"/>
        <end position="319"/>
    </location>
</feature>
<name>A0AAD2G894_9STRA</name>
<feature type="compositionally biased region" description="Low complexity" evidence="7">
    <location>
        <begin position="10"/>
        <end position="23"/>
    </location>
</feature>
<keyword evidence="3" id="KW-0748">Sporozoite</keyword>
<feature type="region of interest" description="Disordered" evidence="7">
    <location>
        <begin position="691"/>
        <end position="729"/>
    </location>
</feature>
<feature type="region of interest" description="Disordered" evidence="7">
    <location>
        <begin position="369"/>
        <end position="397"/>
    </location>
</feature>
<dbReference type="InterPro" id="IPR051860">
    <property type="entry name" value="Plasmodium_CSP_Invasion"/>
</dbReference>
<keyword evidence="9" id="KW-1185">Reference proteome</keyword>
<feature type="compositionally biased region" description="Basic residues" evidence="7">
    <location>
        <begin position="111"/>
        <end position="126"/>
    </location>
</feature>
<dbReference type="PANTHER" id="PTHR44826">
    <property type="entry name" value="SPORE COAT PROTEIN SP85"/>
    <property type="match status" value="1"/>
</dbReference>
<evidence type="ECO:0000256" key="7">
    <source>
        <dbReference type="SAM" id="MobiDB-lite"/>
    </source>
</evidence>
<dbReference type="AlphaFoldDB" id="A0AAD2G894"/>
<feature type="compositionally biased region" description="Basic residues" evidence="7">
    <location>
        <begin position="43"/>
        <end position="72"/>
    </location>
</feature>
<dbReference type="PANTHER" id="PTHR44826:SF3">
    <property type="entry name" value="SPORE COAT PROTEIN SP85"/>
    <property type="match status" value="1"/>
</dbReference>
<evidence type="ECO:0000256" key="1">
    <source>
        <dbReference type="ARBA" id="ARBA00006241"/>
    </source>
</evidence>
<accession>A0AAD2G894</accession>
<evidence type="ECO:0000256" key="3">
    <source>
        <dbReference type="ARBA" id="ARBA00022522"/>
    </source>
</evidence>
<protein>
    <recommendedName>
        <fullName evidence="2">Circumsporozoite protein</fullName>
    </recommendedName>
</protein>
<comment type="caution">
    <text evidence="8">The sequence shown here is derived from an EMBL/GenBank/DDBJ whole genome shotgun (WGS) entry which is preliminary data.</text>
</comment>
<gene>
    <name evidence="8" type="ORF">CYCCA115_LOCUS21687</name>
</gene>
<dbReference type="EMBL" id="CAKOGP040002258">
    <property type="protein sequence ID" value="CAJ1966104.1"/>
    <property type="molecule type" value="Genomic_DNA"/>
</dbReference>
<feature type="compositionally biased region" description="Polar residues" evidence="7">
    <location>
        <begin position="766"/>
        <end position="807"/>
    </location>
</feature>
<evidence type="ECO:0000313" key="8">
    <source>
        <dbReference type="EMBL" id="CAJ1966104.1"/>
    </source>
</evidence>
<feature type="compositionally biased region" description="Low complexity" evidence="7">
    <location>
        <begin position="589"/>
        <end position="605"/>
    </location>
</feature>
<feature type="compositionally biased region" description="Basic and acidic residues" evidence="7">
    <location>
        <begin position="127"/>
        <end position="157"/>
    </location>
</feature>
<evidence type="ECO:0000313" key="9">
    <source>
        <dbReference type="Proteomes" id="UP001295423"/>
    </source>
</evidence>
<dbReference type="InterPro" id="IPR008979">
    <property type="entry name" value="Galactose-bd-like_sf"/>
</dbReference>
<comment type="function">
    <text evidence="6">Essential sporozoite protein. In the mosquito vector, required for sporozoite development in the oocyst, migration through the vector hemolymph and entry into the vector salivary glands. In the vertebrate host, required for sporozoite migration through the host dermis and infection of host hepatocytes. Binds to highly sulfated heparan sulfate proteoglycans (HSPGs) on the surface of host hepatocytes.</text>
</comment>
<evidence type="ECO:0000256" key="4">
    <source>
        <dbReference type="ARBA" id="ARBA00022737"/>
    </source>
</evidence>
<feature type="region of interest" description="Disordered" evidence="7">
    <location>
        <begin position="581"/>
        <end position="605"/>
    </location>
</feature>
<feature type="compositionally biased region" description="Low complexity" evidence="7">
    <location>
        <begin position="896"/>
        <end position="922"/>
    </location>
</feature>
<reference evidence="8" key="1">
    <citation type="submission" date="2023-08" db="EMBL/GenBank/DDBJ databases">
        <authorList>
            <person name="Audoor S."/>
            <person name="Bilcke G."/>
        </authorList>
    </citation>
    <scope>NUCLEOTIDE SEQUENCE</scope>
</reference>
<comment type="function">
    <text evidence="5">In the vertebrate host, binds to highly sulfated heparan sulfate proteoglycans (HSPGs) on the surface of host hepatocytes and is required for sporozoite invasion of the host hepatocytes.</text>
</comment>
<feature type="region of interest" description="Disordered" evidence="7">
    <location>
        <begin position="766"/>
        <end position="871"/>
    </location>
</feature>
<feature type="region of interest" description="Disordered" evidence="7">
    <location>
        <begin position="1"/>
        <end position="194"/>
    </location>
</feature>
<feature type="compositionally biased region" description="Gly residues" evidence="7">
    <location>
        <begin position="373"/>
        <end position="397"/>
    </location>
</feature>
<evidence type="ECO:0000256" key="6">
    <source>
        <dbReference type="ARBA" id="ARBA00045806"/>
    </source>
</evidence>
<feature type="compositionally biased region" description="Basic and acidic residues" evidence="7">
    <location>
        <begin position="306"/>
        <end position="319"/>
    </location>
</feature>
<dbReference type="Pfam" id="PF22633">
    <property type="entry name" value="F5_F8_type_C_2"/>
    <property type="match status" value="1"/>
</dbReference>
<feature type="compositionally biased region" description="Low complexity" evidence="7">
    <location>
        <begin position="808"/>
        <end position="830"/>
    </location>
</feature>
<dbReference type="PROSITE" id="PS50096">
    <property type="entry name" value="IQ"/>
    <property type="match status" value="1"/>
</dbReference>
<dbReference type="Proteomes" id="UP001295423">
    <property type="component" value="Unassembled WGS sequence"/>
</dbReference>
<feature type="compositionally biased region" description="Low complexity" evidence="7">
    <location>
        <begin position="839"/>
        <end position="871"/>
    </location>
</feature>
<evidence type="ECO:0000256" key="5">
    <source>
        <dbReference type="ARBA" id="ARBA00033726"/>
    </source>
</evidence>
<comment type="similarity">
    <text evidence="1">Belongs to the plasmodium circumsporozoite protein family.</text>
</comment>
<feature type="compositionally biased region" description="Polar residues" evidence="7">
    <location>
        <begin position="165"/>
        <end position="183"/>
    </location>
</feature>
<proteinExistence type="inferred from homology"/>
<sequence length="1063" mass="113394">MDDIETGKLHSSSHSNHSMNSGHCKLRRKRSKDSQNWSERSKQSHHHHHGEHHNRHHSKKYDHYRNHHRSKSHDRSENLQHSSHSKKHYHSNKNHHRSKSHDRSENLQHSSHSKKHHRSNKKHLRSKSHDRSESHDRSKNPVRSKSHDNLKSHDYSKGHHHLKNHNYSGRSRNPKPSKSATRSKSPKRAIDELRKEKRRIEEMMFRGTKKIGMKIGGSKLELGGPFDNHSSLGNSHGTFDTLECFEIAKEQKQFTKEEQIRDLDEALALYGFAEIAARRIQAVFRERQQKRELLKELEDTEDESDELKTGDDNDDASTKDKSNTITIVLLALFFIVMTGPKLALTCWNGIKKCFGGNDAGGEEGMANVTVPHGGEGAVGGTGPAPTGGEGGAAGGAQAGAQGAMATQAASSAASGAASGVASGAAAGAAATSAAAAAGAAAAGAGITQVAAVVVVSTAAIAATTAAVVNPTPEPILSVCGLATPDIRSGRMVMLFEGVPRPFDERESGLVSNLVLEAYNEITFGTNVVVMGCLDPLAREMRSVSIVNQTLSILTDRLVSTMLEVVFEAQVSCDRCSETNPLFSEDQLDSTDTSGNNTDATDNNTANFDVASNATAEGVVQLDKDQSRLLQTGGFTVDFSSQKFFQKLIQLVIFETEELSDKGELPEGFVQISKALVITNDAEEEELVTEIKYKREPGQGGGISGGGGSTVGGGGGSSGSSGGGSSSGGGGVNVRATFEFEFVDASGQVQKETVAITVEGGAVPTTSFPTFQPSHSPTDLPSISPTNVFSGQPTTFPSARPTNMPTGTPSIAPSGVPSSVPSEAPSPAPSILNSDTPTLSPSMEPSSMPSMVPSARPSRSPSSIPSLVPSEVPSVVPSFVPSEIPSFVPSFVPSEVPSMQPSMVPSANPSAAPSESPSSQPSSTINLIVPGFPGSQSTTHSAGYEAFRGYDGNFASITHTALQNDPWWQVHIGAGWGNRPCTVKTVIVWNRRDCCPERLYGAYVQLIALNGNLIQQQQITNSIGFGSQTLNFGAVPNVYFIRIHIYGAARILTIAEMQATGYVL</sequence>
<evidence type="ECO:0000256" key="2">
    <source>
        <dbReference type="ARBA" id="ARBA00021911"/>
    </source>
</evidence>
<feature type="compositionally biased region" description="Gly residues" evidence="7">
    <location>
        <begin position="697"/>
        <end position="729"/>
    </location>
</feature>